<keyword evidence="1" id="KW-1133">Transmembrane helix</keyword>
<dbReference type="EMBL" id="JBEWLZ010000021">
    <property type="protein sequence ID" value="MET1492113.1"/>
    <property type="molecule type" value="Genomic_DNA"/>
</dbReference>
<dbReference type="InterPro" id="IPR011990">
    <property type="entry name" value="TPR-like_helical_dom_sf"/>
</dbReference>
<name>A0ABV2CWG8_9RHOO</name>
<proteinExistence type="predicted"/>
<feature type="transmembrane region" description="Helical" evidence="1">
    <location>
        <begin position="26"/>
        <end position="46"/>
    </location>
</feature>
<keyword evidence="1" id="KW-0812">Transmembrane</keyword>
<evidence type="ECO:0008006" key="4">
    <source>
        <dbReference type="Google" id="ProtNLM"/>
    </source>
</evidence>
<keyword evidence="1" id="KW-0472">Membrane</keyword>
<sequence length="245" mass="27636">MPLLAGLVLLIQFSFAFHALRTGRPYWWMFVIMGFPVMGSVMYYFIEIFPGSREHRNANRTARKIARALKPDADLRRRAEELEICGSVDNRVALAQECMNHQMFAEAASLYESCLAGAFADDGQILAGLLRARVEQQDWDRAAQLVARLRAVAPEVRPMEVRLLDARILAGRGETDAAHAAFRALVPQFSGLEARYRYGDFLASLGQHDAARQVFNELLTHSKRFASTVEDEHDWVRAARQAVRG</sequence>
<dbReference type="Gene3D" id="1.25.40.10">
    <property type="entry name" value="Tetratricopeptide repeat domain"/>
    <property type="match status" value="1"/>
</dbReference>
<protein>
    <recommendedName>
        <fullName evidence="4">Tetratricopeptide repeat protein</fullName>
    </recommendedName>
</protein>
<evidence type="ECO:0000313" key="3">
    <source>
        <dbReference type="Proteomes" id="UP001548590"/>
    </source>
</evidence>
<evidence type="ECO:0000313" key="2">
    <source>
        <dbReference type="EMBL" id="MET1492113.1"/>
    </source>
</evidence>
<gene>
    <name evidence="2" type="ORF">ABVT11_19910</name>
</gene>
<reference evidence="2 3" key="1">
    <citation type="submission" date="2024-07" db="EMBL/GenBank/DDBJ databases">
        <title>Uliginosibacterium paludis KCTC:42655.</title>
        <authorList>
            <person name="Kim M.K."/>
        </authorList>
    </citation>
    <scope>NUCLEOTIDE SEQUENCE [LARGE SCALE GENOMIC DNA]</scope>
    <source>
        <strain evidence="2 3">KCTC 42655</strain>
    </source>
</reference>
<comment type="caution">
    <text evidence="2">The sequence shown here is derived from an EMBL/GenBank/DDBJ whole genome shotgun (WGS) entry which is preliminary data.</text>
</comment>
<dbReference type="PIRSF" id="PIRSF030959">
    <property type="entry name" value="UCP030959"/>
    <property type="match status" value="1"/>
</dbReference>
<dbReference type="RefSeq" id="WP_345927927.1">
    <property type="nucleotide sequence ID" value="NZ_JBDIVF010000005.1"/>
</dbReference>
<dbReference type="Proteomes" id="UP001548590">
    <property type="component" value="Unassembled WGS sequence"/>
</dbReference>
<dbReference type="InterPro" id="IPR014562">
    <property type="entry name" value="UCP030959_TPR_rpt-cont"/>
</dbReference>
<organism evidence="2 3">
    <name type="scientific">Uliginosibacterium paludis</name>
    <dbReference type="NCBI Taxonomy" id="1615952"/>
    <lineage>
        <taxon>Bacteria</taxon>
        <taxon>Pseudomonadati</taxon>
        <taxon>Pseudomonadota</taxon>
        <taxon>Betaproteobacteria</taxon>
        <taxon>Rhodocyclales</taxon>
        <taxon>Zoogloeaceae</taxon>
        <taxon>Uliginosibacterium</taxon>
    </lineage>
</organism>
<keyword evidence="3" id="KW-1185">Reference proteome</keyword>
<dbReference type="SUPFAM" id="SSF48452">
    <property type="entry name" value="TPR-like"/>
    <property type="match status" value="1"/>
</dbReference>
<accession>A0ABV2CWG8</accession>
<evidence type="ECO:0000256" key="1">
    <source>
        <dbReference type="SAM" id="Phobius"/>
    </source>
</evidence>